<dbReference type="AlphaFoldDB" id="A0A4V2NWW0"/>
<keyword evidence="3" id="KW-0547">Nucleotide-binding</keyword>
<keyword evidence="9" id="KW-1185">Reference proteome</keyword>
<evidence type="ECO:0000256" key="3">
    <source>
        <dbReference type="ARBA" id="ARBA00022741"/>
    </source>
</evidence>
<dbReference type="Pfam" id="PF00294">
    <property type="entry name" value="PfkB"/>
    <property type="match status" value="1"/>
</dbReference>
<keyword evidence="2 6" id="KW-0808">Transferase</keyword>
<dbReference type="OrthoDB" id="9808601at2"/>
<dbReference type="PRINTS" id="PR00990">
    <property type="entry name" value="RIBOKINASE"/>
</dbReference>
<dbReference type="CDD" id="cd01167">
    <property type="entry name" value="bac_FRK"/>
    <property type="match status" value="1"/>
</dbReference>
<dbReference type="Gene3D" id="3.40.1190.20">
    <property type="match status" value="1"/>
</dbReference>
<dbReference type="SUPFAM" id="SSF53613">
    <property type="entry name" value="Ribokinase-like"/>
    <property type="match status" value="1"/>
</dbReference>
<gene>
    <name evidence="8" type="ORF">E0L93_05000</name>
</gene>
<dbReference type="Proteomes" id="UP000295244">
    <property type="component" value="Unassembled WGS sequence"/>
</dbReference>
<dbReference type="GO" id="GO:0008865">
    <property type="term" value="F:fructokinase activity"/>
    <property type="evidence" value="ECO:0007669"/>
    <property type="project" value="UniProtKB-ARBA"/>
</dbReference>
<evidence type="ECO:0000313" key="8">
    <source>
        <dbReference type="EMBL" id="TCJ18862.1"/>
    </source>
</evidence>
<feature type="domain" description="Carbohydrate kinase PfkB" evidence="7">
    <location>
        <begin position="37"/>
        <end position="338"/>
    </location>
</feature>
<dbReference type="PANTHER" id="PTHR43085:SF1">
    <property type="entry name" value="PSEUDOURIDINE KINASE-RELATED"/>
    <property type="match status" value="1"/>
</dbReference>
<dbReference type="InterPro" id="IPR002139">
    <property type="entry name" value="Ribo/fructo_kinase"/>
</dbReference>
<dbReference type="InterPro" id="IPR011611">
    <property type="entry name" value="PfkB_dom"/>
</dbReference>
<organism evidence="8 9">
    <name type="scientific">Rubrobacter taiwanensis</name>
    <dbReference type="NCBI Taxonomy" id="185139"/>
    <lineage>
        <taxon>Bacteria</taxon>
        <taxon>Bacillati</taxon>
        <taxon>Actinomycetota</taxon>
        <taxon>Rubrobacteria</taxon>
        <taxon>Rubrobacterales</taxon>
        <taxon>Rubrobacteraceae</taxon>
        <taxon>Rubrobacter</taxon>
    </lineage>
</organism>
<sequence>MAADIERTARTIPVMIPGCYSLIAPDVELWYKGGGMGKIVALGEVVADIYRAGSERPEELPFIARPGGAPANLAAAAARLGSVAAFIGRVGEDLFGNFILHALQACGVDVSGVRRCDPPTRTSIAFVEVSPSGERSFTFYRTSPAADELLSAEDVTRKSLSGASFVTFGSIPLLREPSRSAVRRAVELAEELDVPVAFDVNLRPHLWEGLEEARREILPLLGRARIVKLSDDEIGPLLGTEEPLAAAGRLLEAGVSLAFITLGAAGAFYAAPGFRGSVPAFSVRAVDSTGAGDAFTAAVLDHLSRGPWSEARVREAATRGAAAGALVCTAFGALGALPDAGEVEALISSGAPG</sequence>
<dbReference type="PANTHER" id="PTHR43085">
    <property type="entry name" value="HEXOKINASE FAMILY MEMBER"/>
    <property type="match status" value="1"/>
</dbReference>
<protein>
    <submittedName>
        <fullName evidence="8">Carbohydrate kinase</fullName>
    </submittedName>
</protein>
<dbReference type="InterPro" id="IPR002173">
    <property type="entry name" value="Carboh/pur_kinase_PfkB_CS"/>
</dbReference>
<keyword evidence="4 6" id="KW-0418">Kinase</keyword>
<keyword evidence="5" id="KW-0067">ATP-binding</keyword>
<evidence type="ECO:0000256" key="6">
    <source>
        <dbReference type="RuleBase" id="RU003704"/>
    </source>
</evidence>
<dbReference type="InterPro" id="IPR029056">
    <property type="entry name" value="Ribokinase-like"/>
</dbReference>
<evidence type="ECO:0000256" key="5">
    <source>
        <dbReference type="ARBA" id="ARBA00022840"/>
    </source>
</evidence>
<evidence type="ECO:0000256" key="2">
    <source>
        <dbReference type="ARBA" id="ARBA00022679"/>
    </source>
</evidence>
<evidence type="ECO:0000256" key="1">
    <source>
        <dbReference type="ARBA" id="ARBA00010688"/>
    </source>
</evidence>
<dbReference type="GO" id="GO:0006000">
    <property type="term" value="P:fructose metabolic process"/>
    <property type="evidence" value="ECO:0007669"/>
    <property type="project" value="UniProtKB-ARBA"/>
</dbReference>
<reference evidence="8 9" key="1">
    <citation type="submission" date="2019-03" db="EMBL/GenBank/DDBJ databases">
        <title>Whole genome sequence of a novel Rubrobacter taiwanensis strain, isolated from Yellowstone National Park.</title>
        <authorList>
            <person name="Freed S."/>
            <person name="Ramaley R.F."/>
            <person name="Kyndt J.A."/>
        </authorList>
    </citation>
    <scope>NUCLEOTIDE SEQUENCE [LARGE SCALE GENOMIC DNA]</scope>
    <source>
        <strain evidence="8 9">Yellowstone</strain>
    </source>
</reference>
<accession>A0A4V2NWW0</accession>
<dbReference type="InterPro" id="IPR050306">
    <property type="entry name" value="PfkB_Carbo_kinase"/>
</dbReference>
<dbReference type="PROSITE" id="PS00584">
    <property type="entry name" value="PFKB_KINASES_2"/>
    <property type="match status" value="1"/>
</dbReference>
<evidence type="ECO:0000259" key="7">
    <source>
        <dbReference type="Pfam" id="PF00294"/>
    </source>
</evidence>
<name>A0A4V2NWW0_9ACTN</name>
<comment type="caution">
    <text evidence="8">The sequence shown here is derived from an EMBL/GenBank/DDBJ whole genome shotgun (WGS) entry which is preliminary data.</text>
</comment>
<comment type="similarity">
    <text evidence="1 6">Belongs to the carbohydrate kinase PfkB family.</text>
</comment>
<proteinExistence type="inferred from homology"/>
<evidence type="ECO:0000256" key="4">
    <source>
        <dbReference type="ARBA" id="ARBA00022777"/>
    </source>
</evidence>
<dbReference type="GO" id="GO:0005524">
    <property type="term" value="F:ATP binding"/>
    <property type="evidence" value="ECO:0007669"/>
    <property type="project" value="UniProtKB-KW"/>
</dbReference>
<evidence type="ECO:0000313" key="9">
    <source>
        <dbReference type="Proteomes" id="UP000295244"/>
    </source>
</evidence>
<dbReference type="EMBL" id="SKBU01000009">
    <property type="protein sequence ID" value="TCJ18862.1"/>
    <property type="molecule type" value="Genomic_DNA"/>
</dbReference>